<proteinExistence type="predicted"/>
<dbReference type="Pfam" id="PF06985">
    <property type="entry name" value="HET"/>
    <property type="match status" value="1"/>
</dbReference>
<accession>A0A136IKI8</accession>
<organism evidence="2 3">
    <name type="scientific">Microdochium bolleyi</name>
    <dbReference type="NCBI Taxonomy" id="196109"/>
    <lineage>
        <taxon>Eukaryota</taxon>
        <taxon>Fungi</taxon>
        <taxon>Dikarya</taxon>
        <taxon>Ascomycota</taxon>
        <taxon>Pezizomycotina</taxon>
        <taxon>Sordariomycetes</taxon>
        <taxon>Xylariomycetidae</taxon>
        <taxon>Xylariales</taxon>
        <taxon>Microdochiaceae</taxon>
        <taxon>Microdochium</taxon>
    </lineage>
</organism>
<dbReference type="AlphaFoldDB" id="A0A136IKI8"/>
<reference evidence="3" key="1">
    <citation type="submission" date="2016-02" db="EMBL/GenBank/DDBJ databases">
        <title>Draft genome sequence of Microdochium bolleyi, a fungal endophyte of beachgrass.</title>
        <authorList>
            <consortium name="DOE Joint Genome Institute"/>
            <person name="David A.S."/>
            <person name="May G."/>
            <person name="Haridas S."/>
            <person name="Lim J."/>
            <person name="Wang M."/>
            <person name="Labutti K."/>
            <person name="Lipzen A."/>
            <person name="Barry K."/>
            <person name="Grigoriev I.V."/>
        </authorList>
    </citation>
    <scope>NUCLEOTIDE SEQUENCE [LARGE SCALE GENOMIC DNA]</scope>
    <source>
        <strain evidence="3">J235TASD1</strain>
    </source>
</reference>
<gene>
    <name evidence="2" type="ORF">Micbo1qcDRAFT_222180</name>
</gene>
<dbReference type="PANTHER" id="PTHR33112">
    <property type="entry name" value="DOMAIN PROTEIN, PUTATIVE-RELATED"/>
    <property type="match status" value="1"/>
</dbReference>
<dbReference type="EMBL" id="KQ964282">
    <property type="protein sequence ID" value="KXJ85435.1"/>
    <property type="molecule type" value="Genomic_DNA"/>
</dbReference>
<dbReference type="OrthoDB" id="5347061at2759"/>
<dbReference type="InterPro" id="IPR010730">
    <property type="entry name" value="HET"/>
</dbReference>
<evidence type="ECO:0000259" key="1">
    <source>
        <dbReference type="Pfam" id="PF06985"/>
    </source>
</evidence>
<name>A0A136IKI8_9PEZI</name>
<sequence>MTDRSDGVRPLCRDCAKLFPEEHDSHDDDGPSRSCTFAELSEEAARSDCPLCAIIQQQLCAAHAARKMYEGLTPCDIQHGKVKLVIDHSSTGDQRDRDAAEHGNLERVGWFTLRGSLDVGGGVMQKIWMLLTLVYCEARDSHINPAIWTVPGPTTTITQKHATVQRWLAACDNEHPGCSQASVGPLRILPTRLIALDHVDGVNRARLVRTVADFHGGIKYAALSHCWGGRVPLRTVQANLSFHAHEIPLHGIEKEGDIPRTFQDAIALCLSLGIAYLWIDSLCIVQDDLAEWQVEAGRMKDVYANATLTIAASNARSSADGCFQFQPSVPESDDRHFSLWSPEILRFSATVQHGEDNSCTSPDTSRVILLHWQCCEAFKTEAGVELTDDLNQPYTRIMAQSRFRNDLTEGEEGDESYDFDFDDWTRWMVEYSCRQFTKPSDRLPALAGIVQSVAERTGYSHLLGCWKETLCTDLAWFGTGSQETHSIVPGIPSWSWMSQGDEGSWMYFSRGRNAAARFEDHVRLLNADIVWEGASLVTKLQRAHLVVEGSVKDLQLTAVSEAANWFRPVRFSVQDNISTWRTDSASLQTTKILESGSLRRGECTFLVLGRVVDGTDDCEVLVQEPQSYCRVGIMLGLSWPHFQDAEGRVIKLI</sequence>
<evidence type="ECO:0000313" key="3">
    <source>
        <dbReference type="Proteomes" id="UP000070501"/>
    </source>
</evidence>
<protein>
    <submittedName>
        <fullName evidence="2">Heterokaryon incompatibility protein-domain-containing protein</fullName>
    </submittedName>
</protein>
<keyword evidence="3" id="KW-1185">Reference proteome</keyword>
<dbReference type="InParanoid" id="A0A136IKI8"/>
<evidence type="ECO:0000313" key="2">
    <source>
        <dbReference type="EMBL" id="KXJ85435.1"/>
    </source>
</evidence>
<dbReference type="PANTHER" id="PTHR33112:SF9">
    <property type="entry name" value="HETEROKARYON INCOMPATIBILITY DOMAIN-CONTAINING PROTEIN"/>
    <property type="match status" value="1"/>
</dbReference>
<feature type="domain" description="Heterokaryon incompatibility" evidence="1">
    <location>
        <begin position="220"/>
        <end position="338"/>
    </location>
</feature>
<dbReference type="Proteomes" id="UP000070501">
    <property type="component" value="Unassembled WGS sequence"/>
</dbReference>
<dbReference type="STRING" id="196109.A0A136IKI8"/>